<protein>
    <recommendedName>
        <fullName evidence="11">ATP-binding protein Uup</fullName>
        <ecNumber evidence="11">3.6.1.-</ecNumber>
    </recommendedName>
</protein>
<evidence type="ECO:0000313" key="14">
    <source>
        <dbReference type="EMBL" id="TDH37586.1"/>
    </source>
</evidence>
<evidence type="ECO:0000256" key="1">
    <source>
        <dbReference type="ARBA" id="ARBA00022490"/>
    </source>
</evidence>
<dbReference type="GO" id="GO:0043022">
    <property type="term" value="F:ribosome binding"/>
    <property type="evidence" value="ECO:0007669"/>
    <property type="project" value="UniProtKB-UniRule"/>
</dbReference>
<reference evidence="14 15" key="1">
    <citation type="journal article" date="2013" name="Int. J. Syst. Evol. Microbiol.">
        <title>Hoeflea suaedae sp. nov., an endophytic bacterium isolated from the root of the halophyte Suaeda maritima.</title>
        <authorList>
            <person name="Chung E.J."/>
            <person name="Park J.A."/>
            <person name="Pramanik P."/>
            <person name="Bibi F."/>
            <person name="Jeon C.O."/>
            <person name="Chung Y.R."/>
        </authorList>
    </citation>
    <scope>NUCLEOTIDE SEQUENCE [LARGE SCALE GENOMIC DNA]</scope>
    <source>
        <strain evidence="14 15">YC6898</strain>
    </source>
</reference>
<feature type="binding site" evidence="11">
    <location>
        <begin position="315"/>
        <end position="322"/>
    </location>
    <ligand>
        <name>ATP</name>
        <dbReference type="ChEBI" id="CHEBI:30616"/>
        <label>2</label>
    </ligand>
</feature>
<dbReference type="GO" id="GO:0016887">
    <property type="term" value="F:ATP hydrolysis activity"/>
    <property type="evidence" value="ECO:0007669"/>
    <property type="project" value="UniProtKB-UniRule"/>
</dbReference>
<keyword evidence="15" id="KW-1185">Reference proteome</keyword>
<comment type="catalytic activity">
    <reaction evidence="9 11">
        <text>ATP + H2O = ADP + phosphate + H(+)</text>
        <dbReference type="Rhea" id="RHEA:13065"/>
        <dbReference type="ChEBI" id="CHEBI:15377"/>
        <dbReference type="ChEBI" id="CHEBI:15378"/>
        <dbReference type="ChEBI" id="CHEBI:30616"/>
        <dbReference type="ChEBI" id="CHEBI:43474"/>
        <dbReference type="ChEBI" id="CHEBI:456216"/>
    </reaction>
</comment>
<evidence type="ECO:0000256" key="5">
    <source>
        <dbReference type="ARBA" id="ARBA00022801"/>
    </source>
</evidence>
<dbReference type="InterPro" id="IPR027417">
    <property type="entry name" value="P-loop_NTPase"/>
</dbReference>
<dbReference type="InterPro" id="IPR017871">
    <property type="entry name" value="ABC_transporter-like_CS"/>
</dbReference>
<evidence type="ECO:0000256" key="9">
    <source>
        <dbReference type="ARBA" id="ARBA00049360"/>
    </source>
</evidence>
<dbReference type="InterPro" id="IPR003439">
    <property type="entry name" value="ABC_transporter-like_ATP-bd"/>
</dbReference>
<feature type="compositionally biased region" description="Low complexity" evidence="12">
    <location>
        <begin position="519"/>
        <end position="534"/>
    </location>
</feature>
<keyword evidence="2 11" id="KW-0677">Repeat</keyword>
<evidence type="ECO:0000256" key="6">
    <source>
        <dbReference type="ARBA" id="ARBA00022840"/>
    </source>
</evidence>
<evidence type="ECO:0000256" key="8">
    <source>
        <dbReference type="ARBA" id="ARBA00023204"/>
    </source>
</evidence>
<organism evidence="14 15">
    <name type="scientific">Pseudohoeflea suaedae</name>
    <dbReference type="NCBI Taxonomy" id="877384"/>
    <lineage>
        <taxon>Bacteria</taxon>
        <taxon>Pseudomonadati</taxon>
        <taxon>Pseudomonadota</taxon>
        <taxon>Alphaproteobacteria</taxon>
        <taxon>Hyphomicrobiales</taxon>
        <taxon>Rhizobiaceae</taxon>
        <taxon>Pseudohoeflea</taxon>
    </lineage>
</organism>
<comment type="caution">
    <text evidence="14">The sequence shown here is derived from an EMBL/GenBank/DDBJ whole genome shotgun (WGS) entry which is preliminary data.</text>
</comment>
<dbReference type="InterPro" id="IPR043686">
    <property type="entry name" value="Uup"/>
</dbReference>
<sequence>MAPPILKLEDVSLSFGGTPLLDGVDLQVEPGDRICLVGRNGSGKSTLLKIAAGQVEPQSGEIFRHPSSTVRYLSQSPDFDGFETVRAYAEAGLGPADDLHRVTYLLDQLGLTGEEDPASLSGGEARRAALARALAPDPDILLLDEPTNHLDLPAIEWLEEEIRRMKSAVLVISHDRRFLERVSRVTLWLDRGRAQRLEKDFSHFEAWRDEVLEAEATEQHKLGRQIEREEHWLRYGVTARRKRNVRRLGELHALRKEHREHRGPQGRASVQVSEARDSGKLVVEAEGIAKTYESRPIVRDFSLRIHRGECIGFVGPNGAGKTTLLKMLTGELAPDAGFVKLGTNLEIARLDQKRAALDPDDTLAHYLTDGRGENLLVNGEQKHVTGYMKDFLFAPEQARTPIRNLSGGEKARLVLARILAKPSNLLILDEPTNDLDMETLDLLEEIVTGYAGTVLLVSHDRDFLDRTAAVTIAPADTINPDGRWIVYAGGYTDMLAQRRDEAKAEKAANEAAKSKKSAESGSSDKPSPGSGSKKLSYKQKFALETLPGRIAEAETKIAEIERKMADPQLFARDPDGFAKLAKTLEASRAEHEAMESEWLELEILREEIES</sequence>
<keyword evidence="4 11" id="KW-0227">DNA damage</keyword>
<keyword evidence="8 11" id="KW-0234">DNA repair</keyword>
<gene>
    <name evidence="11" type="primary">uup</name>
    <name evidence="14" type="ORF">E2A64_00085</name>
</gene>
<dbReference type="PROSITE" id="PS00211">
    <property type="entry name" value="ABC_TRANSPORTER_1"/>
    <property type="match status" value="2"/>
</dbReference>
<feature type="compositionally biased region" description="Basic and acidic residues" evidence="12">
    <location>
        <begin position="502"/>
        <end position="518"/>
    </location>
</feature>
<dbReference type="EC" id="3.6.1.-" evidence="11"/>
<dbReference type="InterPro" id="IPR032524">
    <property type="entry name" value="ABC_tran_C"/>
</dbReference>
<dbReference type="SUPFAM" id="SSF52540">
    <property type="entry name" value="P-loop containing nucleoside triphosphate hydrolases"/>
    <property type="match status" value="2"/>
</dbReference>
<dbReference type="Gene3D" id="1.10.287.380">
    <property type="entry name" value="Valyl-tRNA synthetase, C-terminal domain"/>
    <property type="match status" value="1"/>
</dbReference>
<proteinExistence type="inferred from homology"/>
<keyword evidence="11" id="KW-0175">Coiled coil</keyword>
<dbReference type="GO" id="GO:0005737">
    <property type="term" value="C:cytoplasm"/>
    <property type="evidence" value="ECO:0007669"/>
    <property type="project" value="UniProtKB-SubCell"/>
</dbReference>
<keyword evidence="5 11" id="KW-0378">Hydrolase</keyword>
<evidence type="ECO:0000256" key="10">
    <source>
        <dbReference type="ARBA" id="ARBA00061478"/>
    </source>
</evidence>
<dbReference type="GO" id="GO:0005524">
    <property type="term" value="F:ATP binding"/>
    <property type="evidence" value="ECO:0007669"/>
    <property type="project" value="UniProtKB-UniRule"/>
</dbReference>
<dbReference type="Gene3D" id="3.40.50.300">
    <property type="entry name" value="P-loop containing nucleotide triphosphate hydrolases"/>
    <property type="match status" value="2"/>
</dbReference>
<dbReference type="CDD" id="cd03221">
    <property type="entry name" value="ABCF_EF-3"/>
    <property type="match status" value="2"/>
</dbReference>
<comment type="similarity">
    <text evidence="10 11">Belongs to the ABC transporter superfamily. ABCF family. Uup subfamily.</text>
</comment>
<dbReference type="SMART" id="SM00382">
    <property type="entry name" value="AAA"/>
    <property type="match status" value="2"/>
</dbReference>
<keyword evidence="3 11" id="KW-0547">Nucleotide-binding</keyword>
<accession>A0A4R5PKY7</accession>
<dbReference type="InterPro" id="IPR051309">
    <property type="entry name" value="ABCF_ATPase"/>
</dbReference>
<evidence type="ECO:0000256" key="12">
    <source>
        <dbReference type="SAM" id="MobiDB-lite"/>
    </source>
</evidence>
<dbReference type="OrthoDB" id="9808609at2"/>
<feature type="binding site" evidence="11">
    <location>
        <begin position="38"/>
        <end position="45"/>
    </location>
    <ligand>
        <name>ATP</name>
        <dbReference type="ChEBI" id="CHEBI:30616"/>
        <label>1</label>
    </ligand>
</feature>
<dbReference type="InterPro" id="IPR037118">
    <property type="entry name" value="Val-tRNA_synth_C_sf"/>
</dbReference>
<dbReference type="GO" id="GO:0006281">
    <property type="term" value="P:DNA repair"/>
    <property type="evidence" value="ECO:0007669"/>
    <property type="project" value="UniProtKB-KW"/>
</dbReference>
<evidence type="ECO:0000259" key="13">
    <source>
        <dbReference type="PROSITE" id="PS50893"/>
    </source>
</evidence>
<dbReference type="GO" id="GO:0003677">
    <property type="term" value="F:DNA binding"/>
    <property type="evidence" value="ECO:0007669"/>
    <property type="project" value="UniProtKB-UniRule"/>
</dbReference>
<evidence type="ECO:0000256" key="11">
    <source>
        <dbReference type="HAMAP-Rule" id="MF_00848"/>
    </source>
</evidence>
<dbReference type="RefSeq" id="WP_133282424.1">
    <property type="nucleotide sequence ID" value="NZ_SMSI01000001.1"/>
</dbReference>
<dbReference type="PANTHER" id="PTHR42855">
    <property type="entry name" value="ABC TRANSPORTER ATP-BINDING SUBUNIT"/>
    <property type="match status" value="1"/>
</dbReference>
<feature type="domain" description="ABC transporter" evidence="13">
    <location>
        <begin position="283"/>
        <end position="508"/>
    </location>
</feature>
<dbReference type="FunFam" id="3.40.50.300:FF:000309">
    <property type="entry name" value="ABC transporter ATP-binding protein"/>
    <property type="match status" value="1"/>
</dbReference>
<dbReference type="AlphaFoldDB" id="A0A4R5PKY7"/>
<name>A0A4R5PKY7_9HYPH</name>
<dbReference type="PROSITE" id="PS50893">
    <property type="entry name" value="ABC_TRANSPORTER_2"/>
    <property type="match status" value="2"/>
</dbReference>
<keyword evidence="6 11" id="KW-0067">ATP-binding</keyword>
<evidence type="ECO:0000313" key="15">
    <source>
        <dbReference type="Proteomes" id="UP000295131"/>
    </source>
</evidence>
<comment type="function">
    <text evidence="11">Probably plays a role in ribosome assembly or function. May be involved in resolution of branched DNA intermediates that result from template switching in postreplication gaps. Binds DNA and has ATPase activity.</text>
</comment>
<feature type="region of interest" description="Disordered" evidence="12">
    <location>
        <begin position="502"/>
        <end position="534"/>
    </location>
</feature>
<dbReference type="Pfam" id="PF00005">
    <property type="entry name" value="ABC_tran"/>
    <property type="match status" value="2"/>
</dbReference>
<dbReference type="PANTHER" id="PTHR42855:SF1">
    <property type="entry name" value="ABC TRANSPORTER DOMAIN-CONTAINING PROTEIN"/>
    <property type="match status" value="1"/>
</dbReference>
<evidence type="ECO:0000256" key="7">
    <source>
        <dbReference type="ARBA" id="ARBA00023125"/>
    </source>
</evidence>
<evidence type="ECO:0000256" key="3">
    <source>
        <dbReference type="ARBA" id="ARBA00022741"/>
    </source>
</evidence>
<dbReference type="Proteomes" id="UP000295131">
    <property type="component" value="Unassembled WGS sequence"/>
</dbReference>
<evidence type="ECO:0000256" key="4">
    <source>
        <dbReference type="ARBA" id="ARBA00022763"/>
    </source>
</evidence>
<dbReference type="Pfam" id="PF16326">
    <property type="entry name" value="ABC_tran_CTD"/>
    <property type="match status" value="1"/>
</dbReference>
<evidence type="ECO:0000256" key="2">
    <source>
        <dbReference type="ARBA" id="ARBA00022737"/>
    </source>
</evidence>
<comment type="subcellular location">
    <subcellularLocation>
        <location evidence="11">Cytoplasm</location>
    </subcellularLocation>
    <text evidence="11">Associates with ribosomes.</text>
</comment>
<feature type="coiled-coil region" evidence="11">
    <location>
        <begin position="543"/>
        <end position="597"/>
    </location>
</feature>
<dbReference type="InterPro" id="IPR003593">
    <property type="entry name" value="AAA+_ATPase"/>
</dbReference>
<feature type="domain" description="ABC transporter" evidence="13">
    <location>
        <begin position="6"/>
        <end position="216"/>
    </location>
</feature>
<dbReference type="HAMAP" id="MF_00848">
    <property type="entry name" value="Uup"/>
    <property type="match status" value="1"/>
</dbReference>
<keyword evidence="7 11" id="KW-0238">DNA-binding</keyword>
<keyword evidence="1 11" id="KW-0963">Cytoplasm</keyword>
<dbReference type="EMBL" id="SMSI01000001">
    <property type="protein sequence ID" value="TDH37586.1"/>
    <property type="molecule type" value="Genomic_DNA"/>
</dbReference>